<accession>A0ABQ6CP96</accession>
<keyword evidence="2" id="KW-1185">Reference proteome</keyword>
<protein>
    <recommendedName>
        <fullName evidence="3">Aldose 1-epimerase</fullName>
    </recommendedName>
</protein>
<dbReference type="RefSeq" id="WP_284314606.1">
    <property type="nucleotide sequence ID" value="NZ_BSPC01000052.1"/>
</dbReference>
<organism evidence="1 2">
    <name type="scientific">Labrys miyagiensis</name>
    <dbReference type="NCBI Taxonomy" id="346912"/>
    <lineage>
        <taxon>Bacteria</taxon>
        <taxon>Pseudomonadati</taxon>
        <taxon>Pseudomonadota</taxon>
        <taxon>Alphaproteobacteria</taxon>
        <taxon>Hyphomicrobiales</taxon>
        <taxon>Xanthobacteraceae</taxon>
        <taxon>Labrys</taxon>
    </lineage>
</organism>
<evidence type="ECO:0000313" key="2">
    <source>
        <dbReference type="Proteomes" id="UP001156882"/>
    </source>
</evidence>
<comment type="caution">
    <text evidence="1">The sequence shown here is derived from an EMBL/GenBank/DDBJ whole genome shotgun (WGS) entry which is preliminary data.</text>
</comment>
<evidence type="ECO:0000313" key="1">
    <source>
        <dbReference type="EMBL" id="GLS21593.1"/>
    </source>
</evidence>
<proteinExistence type="predicted"/>
<name>A0ABQ6CP96_9HYPH</name>
<dbReference type="InterPro" id="IPR011013">
    <property type="entry name" value="Gal_mutarotase_sf_dom"/>
</dbReference>
<sequence length="343" mass="37469">MTENWSLDWSHGSVTVHSGAGAIGRTRFRLEDGREVEPFHEAPWITAGEAVEPGLGNLRGDWPCLPFGRVYGPDDRLVEPWHGLVEAPVPASASPLAESDFLLHGYSANAEWSLVSKTEREIVLGLDYPADSPIQRITRSIRPLDGQAGLDVAVSIVARRRCVRPFGFHPNFALRGAPGSFHIEPGPYRFGLTHPVDEVLARAAPNRRIASLAEVPLKGGGHERFDRLPFADDREDIIELCGIEKGMHLVDRHDRVAWDLSWDTAKLPSCLLWMSNRGRKFAPWNGRNLCVGVEPVASAFDFGSVIAGADNPIAKEGVATALTIEPGTPFTVGYRLVGHTLAA</sequence>
<dbReference type="EMBL" id="BSPC01000052">
    <property type="protein sequence ID" value="GLS21593.1"/>
    <property type="molecule type" value="Genomic_DNA"/>
</dbReference>
<evidence type="ECO:0008006" key="3">
    <source>
        <dbReference type="Google" id="ProtNLM"/>
    </source>
</evidence>
<dbReference type="Proteomes" id="UP001156882">
    <property type="component" value="Unassembled WGS sequence"/>
</dbReference>
<reference evidence="2" key="1">
    <citation type="journal article" date="2019" name="Int. J. Syst. Evol. Microbiol.">
        <title>The Global Catalogue of Microorganisms (GCM) 10K type strain sequencing project: providing services to taxonomists for standard genome sequencing and annotation.</title>
        <authorList>
            <consortium name="The Broad Institute Genomics Platform"/>
            <consortium name="The Broad Institute Genome Sequencing Center for Infectious Disease"/>
            <person name="Wu L."/>
            <person name="Ma J."/>
        </authorList>
    </citation>
    <scope>NUCLEOTIDE SEQUENCE [LARGE SCALE GENOMIC DNA]</scope>
    <source>
        <strain evidence="2">NBRC 101365</strain>
    </source>
</reference>
<gene>
    <name evidence="1" type="ORF">GCM10007874_46100</name>
</gene>
<dbReference type="InterPro" id="IPR014718">
    <property type="entry name" value="GH-type_carb-bd"/>
</dbReference>
<dbReference type="Gene3D" id="2.70.98.10">
    <property type="match status" value="1"/>
</dbReference>
<dbReference type="SUPFAM" id="SSF74650">
    <property type="entry name" value="Galactose mutarotase-like"/>
    <property type="match status" value="1"/>
</dbReference>